<evidence type="ECO:0000313" key="1">
    <source>
        <dbReference type="EMBL" id="KAG5912777.1"/>
    </source>
</evidence>
<name>A0A8K0J1E5_9HYPO</name>
<accession>A0A8K0J1E5</accession>
<dbReference type="AlphaFoldDB" id="A0A8K0J1E5"/>
<dbReference type="Proteomes" id="UP000811619">
    <property type="component" value="Unassembled WGS sequence"/>
</dbReference>
<evidence type="ECO:0000313" key="2">
    <source>
        <dbReference type="Proteomes" id="UP000811619"/>
    </source>
</evidence>
<dbReference type="EMBL" id="SRPY01001591">
    <property type="protein sequence ID" value="KAG5912777.1"/>
    <property type="molecule type" value="Genomic_DNA"/>
</dbReference>
<comment type="caution">
    <text evidence="1">The sequence shown here is derived from an EMBL/GenBank/DDBJ whole genome shotgun (WGS) entry which is preliminary data.</text>
</comment>
<gene>
    <name evidence="1" type="ORF">E4U42_001845</name>
</gene>
<keyword evidence="2" id="KW-1185">Reference proteome</keyword>
<feature type="non-terminal residue" evidence="1">
    <location>
        <position position="1"/>
    </location>
</feature>
<proteinExistence type="predicted"/>
<organism evidence="1 2">
    <name type="scientific">Claviceps africana</name>
    <dbReference type="NCBI Taxonomy" id="83212"/>
    <lineage>
        <taxon>Eukaryota</taxon>
        <taxon>Fungi</taxon>
        <taxon>Dikarya</taxon>
        <taxon>Ascomycota</taxon>
        <taxon>Pezizomycotina</taxon>
        <taxon>Sordariomycetes</taxon>
        <taxon>Hypocreomycetidae</taxon>
        <taxon>Hypocreales</taxon>
        <taxon>Clavicipitaceae</taxon>
        <taxon>Claviceps</taxon>
    </lineage>
</organism>
<sequence length="184" mass="21127">WDEFCELSFESDGLEETTAQIRHLALPAFTAYFSFAELEFLLVWFTSLETLSSVWGPLPELEYARTRRFVPARRQHLVADADDDDGTDTGVDPATGEREERIAAEVQPRWVLEEETAETLSMCVRDPLDDSETWEEGERAMWMGELEEAMLTVELPEHVYDVEEERFLVEFRTVRAIKVGGSAD</sequence>
<dbReference type="OrthoDB" id="3473305at2759"/>
<reference evidence="1" key="1">
    <citation type="journal article" date="2020" name="bioRxiv">
        <title>Whole genome comparisons of ergot fungi reveals the divergence and evolution of species within the genus Claviceps are the result of varying mechanisms driving genome evolution and host range expansion.</title>
        <authorList>
            <person name="Wyka S.A."/>
            <person name="Mondo S.J."/>
            <person name="Liu M."/>
            <person name="Dettman J."/>
            <person name="Nalam V."/>
            <person name="Broders K.D."/>
        </authorList>
    </citation>
    <scope>NUCLEOTIDE SEQUENCE</scope>
    <source>
        <strain evidence="1">CCC 489</strain>
    </source>
</reference>
<protein>
    <submittedName>
        <fullName evidence="1">Uncharacterized protein</fullName>
    </submittedName>
</protein>